<protein>
    <submittedName>
        <fullName evidence="2">Uncharacterized protein</fullName>
    </submittedName>
</protein>
<proteinExistence type="predicted"/>
<reference evidence="2 3" key="1">
    <citation type="submission" date="2020-09" db="EMBL/GenBank/DDBJ databases">
        <title>De no assembly of potato wild relative species, Solanum commersonii.</title>
        <authorList>
            <person name="Cho K."/>
        </authorList>
    </citation>
    <scope>NUCLEOTIDE SEQUENCE [LARGE SCALE GENOMIC DNA]</scope>
    <source>
        <strain evidence="2">LZ3.2</strain>
        <tissue evidence="2">Leaf</tissue>
    </source>
</reference>
<sequence>MEDERRILHPELKKTTRNLEEETQDHQRRMRNGKCVGSRKWIPTTRVFTLTKDIEQLGGPAKDKNGNVNTCNPFEVLAKNTTNEGDIVEIEQAKELEEGEIETRYPSMKCLEIVISTQSKALASKNDDGEFYEENQVCNDLDIELRKVDSEDSRKNEKEDQNDTEQFHLLATPY</sequence>
<evidence type="ECO:0000313" key="2">
    <source>
        <dbReference type="EMBL" id="KAG5581970.1"/>
    </source>
</evidence>
<feature type="region of interest" description="Disordered" evidence="1">
    <location>
        <begin position="148"/>
        <end position="174"/>
    </location>
</feature>
<evidence type="ECO:0000256" key="1">
    <source>
        <dbReference type="SAM" id="MobiDB-lite"/>
    </source>
</evidence>
<keyword evidence="3" id="KW-1185">Reference proteome</keyword>
<feature type="compositionally biased region" description="Basic and acidic residues" evidence="1">
    <location>
        <begin position="1"/>
        <end position="27"/>
    </location>
</feature>
<name>A0A9J5X1X9_SOLCO</name>
<feature type="region of interest" description="Disordered" evidence="1">
    <location>
        <begin position="1"/>
        <end position="32"/>
    </location>
</feature>
<dbReference type="EMBL" id="JACXVP010000010">
    <property type="protein sequence ID" value="KAG5581970.1"/>
    <property type="molecule type" value="Genomic_DNA"/>
</dbReference>
<dbReference type="Proteomes" id="UP000824120">
    <property type="component" value="Chromosome 10"/>
</dbReference>
<dbReference type="AlphaFoldDB" id="A0A9J5X1X9"/>
<accession>A0A9J5X1X9</accession>
<feature type="compositionally biased region" description="Basic and acidic residues" evidence="1">
    <location>
        <begin position="148"/>
        <end position="161"/>
    </location>
</feature>
<gene>
    <name evidence="2" type="ORF">H5410_052597</name>
</gene>
<comment type="caution">
    <text evidence="2">The sequence shown here is derived from an EMBL/GenBank/DDBJ whole genome shotgun (WGS) entry which is preliminary data.</text>
</comment>
<evidence type="ECO:0000313" key="3">
    <source>
        <dbReference type="Proteomes" id="UP000824120"/>
    </source>
</evidence>
<organism evidence="2 3">
    <name type="scientific">Solanum commersonii</name>
    <name type="common">Commerson's wild potato</name>
    <name type="synonym">Commerson's nightshade</name>
    <dbReference type="NCBI Taxonomy" id="4109"/>
    <lineage>
        <taxon>Eukaryota</taxon>
        <taxon>Viridiplantae</taxon>
        <taxon>Streptophyta</taxon>
        <taxon>Embryophyta</taxon>
        <taxon>Tracheophyta</taxon>
        <taxon>Spermatophyta</taxon>
        <taxon>Magnoliopsida</taxon>
        <taxon>eudicotyledons</taxon>
        <taxon>Gunneridae</taxon>
        <taxon>Pentapetalae</taxon>
        <taxon>asterids</taxon>
        <taxon>lamiids</taxon>
        <taxon>Solanales</taxon>
        <taxon>Solanaceae</taxon>
        <taxon>Solanoideae</taxon>
        <taxon>Solaneae</taxon>
        <taxon>Solanum</taxon>
    </lineage>
</organism>